<gene>
    <name evidence="2" type="ORF">MNOR_LOCUS38976</name>
</gene>
<feature type="region of interest" description="Disordered" evidence="1">
    <location>
        <begin position="1"/>
        <end position="27"/>
    </location>
</feature>
<comment type="caution">
    <text evidence="2">The sequence shown here is derived from an EMBL/GenBank/DDBJ whole genome shotgun (WGS) entry which is preliminary data.</text>
</comment>
<accession>A0AAV2SLH8</accession>
<protein>
    <submittedName>
        <fullName evidence="2">Uncharacterized protein</fullName>
    </submittedName>
</protein>
<name>A0AAV2SLH8_MEGNR</name>
<feature type="non-terminal residue" evidence="2">
    <location>
        <position position="108"/>
    </location>
</feature>
<reference evidence="2 3" key="1">
    <citation type="submission" date="2024-05" db="EMBL/GenBank/DDBJ databases">
        <authorList>
            <person name="Wallberg A."/>
        </authorList>
    </citation>
    <scope>NUCLEOTIDE SEQUENCE [LARGE SCALE GENOMIC DNA]</scope>
</reference>
<dbReference type="AlphaFoldDB" id="A0AAV2SLH8"/>
<keyword evidence="3" id="KW-1185">Reference proteome</keyword>
<sequence>MLNKSVGGRCGRCNDKRRHRREEGSHIYNTSVIPHFPKGATVTQVFARGPNNYLHRQEREEPQLEQDPEEEDDMPYFDASMIHTYTAYLGKMATLTCIVHAAQSDKSV</sequence>
<dbReference type="Proteomes" id="UP001497623">
    <property type="component" value="Unassembled WGS sequence"/>
</dbReference>
<proteinExistence type="predicted"/>
<evidence type="ECO:0000313" key="3">
    <source>
        <dbReference type="Proteomes" id="UP001497623"/>
    </source>
</evidence>
<evidence type="ECO:0000256" key="1">
    <source>
        <dbReference type="SAM" id="MobiDB-lite"/>
    </source>
</evidence>
<evidence type="ECO:0000313" key="2">
    <source>
        <dbReference type="EMBL" id="CAL4219639.1"/>
    </source>
</evidence>
<dbReference type="EMBL" id="CAXKWB010095169">
    <property type="protein sequence ID" value="CAL4219639.1"/>
    <property type="molecule type" value="Genomic_DNA"/>
</dbReference>
<organism evidence="2 3">
    <name type="scientific">Meganyctiphanes norvegica</name>
    <name type="common">Northern krill</name>
    <name type="synonym">Thysanopoda norvegica</name>
    <dbReference type="NCBI Taxonomy" id="48144"/>
    <lineage>
        <taxon>Eukaryota</taxon>
        <taxon>Metazoa</taxon>
        <taxon>Ecdysozoa</taxon>
        <taxon>Arthropoda</taxon>
        <taxon>Crustacea</taxon>
        <taxon>Multicrustacea</taxon>
        <taxon>Malacostraca</taxon>
        <taxon>Eumalacostraca</taxon>
        <taxon>Eucarida</taxon>
        <taxon>Euphausiacea</taxon>
        <taxon>Euphausiidae</taxon>
        <taxon>Meganyctiphanes</taxon>
    </lineage>
</organism>